<dbReference type="GO" id="GO:0030295">
    <property type="term" value="F:protein kinase activator activity"/>
    <property type="evidence" value="ECO:0007669"/>
    <property type="project" value="TreeGrafter"/>
</dbReference>
<comment type="subcellular location">
    <subcellularLocation>
        <location evidence="2">Cell membrane</location>
        <topology evidence="2">Multi-pass membrane protein</topology>
    </subcellularLocation>
</comment>
<dbReference type="GO" id="GO:0000156">
    <property type="term" value="F:phosphorelay response regulator activity"/>
    <property type="evidence" value="ECO:0007669"/>
    <property type="project" value="TreeGrafter"/>
</dbReference>
<feature type="domain" description="HAMP" evidence="13">
    <location>
        <begin position="351"/>
        <end position="403"/>
    </location>
</feature>
<evidence type="ECO:0000256" key="4">
    <source>
        <dbReference type="ARBA" id="ARBA00022475"/>
    </source>
</evidence>
<keyword evidence="7 11" id="KW-0812">Transmembrane</keyword>
<dbReference type="PROSITE" id="PS50109">
    <property type="entry name" value="HIS_KIN"/>
    <property type="match status" value="1"/>
</dbReference>
<sequence length="846" mass="93716">MPLPRWFKSTLRAKLIVAFLTVTLVPLGVLGFLNAFTIRHALIKDANEKLLGAAKQTANSLEAFLRANLDAMRTEAQLPLLATYLHLAARQQRHPAAETEVSAILRALSRKDPLNISSYALLDRQGQTLIATLAEDIGTDQSHRSYVQVPFRTGLPYVSPIQFSPTVPGQASLYFSSPVRDANGKTVGILAARYNAAVLQQLLIQTNGLAGEQSFAVLLDEYHFRIAHGIAPELLFTALVPQAPDQTATLKTMGRWPFHTTKTTPVNLPELKRQLAALTSDHVFLTTCLVATGRVKNSVAISRLETQPWVVIFAQPQDIFLAPIQAQTRNTFILAAVIAAGVAGAAIFLVYTLAVPVVRLTQAAESVARGDLTAQAHVKSHDEIGILATTFNSMTRQLRDTMDGLEQRIAERTQAERMAQAHATRLHTLANLNQVISSSMHQESVLDDISKAAGQLMGVPFVTFWVVDKAAQRLEARAFSDGEMGPDFPLQSLSFDEGAVGWVAKHQCMVNIPDITRDARFVNTDWWTQHDLHSFVGMPIVNEQELLAILVLGGSTPFEFGAVEQSVLDSFIAQAAITLQNAQLFQHAQTQTRHLARINAELHREINERTWTEMELRRRTVQLEAANDELDAFAYSISHDLRAPLRSLSGFSCALLEDYHDKLTGHALDYLTRIDRASQRMGQMIDDLLTLSRSTRGELRWEWVDLSALATTIVAELGDYAPERQVTWEIEPQVVTQGDPRLLRIVLENLLNNAWKFTSKQDTATIAFGTQHVDGATVYSVRDDGVGFDMAYADKLFGIFQRLHTMHEFEGTGIGLATVARLVHRHGGRVWADGQEDQGATFYFTL</sequence>
<dbReference type="GO" id="GO:0007234">
    <property type="term" value="P:osmosensory signaling via phosphorelay pathway"/>
    <property type="evidence" value="ECO:0007669"/>
    <property type="project" value="TreeGrafter"/>
</dbReference>
<dbReference type="GO" id="GO:0005886">
    <property type="term" value="C:plasma membrane"/>
    <property type="evidence" value="ECO:0007669"/>
    <property type="project" value="UniProtKB-SubCell"/>
</dbReference>
<keyword evidence="9 11" id="KW-1133">Transmembrane helix</keyword>
<evidence type="ECO:0000256" key="8">
    <source>
        <dbReference type="ARBA" id="ARBA00022777"/>
    </source>
</evidence>
<dbReference type="SUPFAM" id="SSF55781">
    <property type="entry name" value="GAF domain-like"/>
    <property type="match status" value="1"/>
</dbReference>
<dbReference type="InterPro" id="IPR003661">
    <property type="entry name" value="HisK_dim/P_dom"/>
</dbReference>
<accession>W4L631</accession>
<dbReference type="SUPFAM" id="SSF55874">
    <property type="entry name" value="ATPase domain of HSP90 chaperone/DNA topoisomerase II/histidine kinase"/>
    <property type="match status" value="1"/>
</dbReference>
<evidence type="ECO:0000259" key="13">
    <source>
        <dbReference type="PROSITE" id="PS50885"/>
    </source>
</evidence>
<evidence type="ECO:0000256" key="1">
    <source>
        <dbReference type="ARBA" id="ARBA00000085"/>
    </source>
</evidence>
<dbReference type="InterPro" id="IPR029151">
    <property type="entry name" value="Sensor-like_sf"/>
</dbReference>
<dbReference type="Gene3D" id="3.30.450.40">
    <property type="match status" value="1"/>
</dbReference>
<dbReference type="SUPFAM" id="SSF158472">
    <property type="entry name" value="HAMP domain-like"/>
    <property type="match status" value="1"/>
</dbReference>
<dbReference type="InterPro" id="IPR003660">
    <property type="entry name" value="HAMP_dom"/>
</dbReference>
<keyword evidence="10 11" id="KW-0472">Membrane</keyword>
<gene>
    <name evidence="14" type="ORF">ETSY1_40465</name>
</gene>
<dbReference type="PANTHER" id="PTHR42878">
    <property type="entry name" value="TWO-COMPONENT HISTIDINE KINASE"/>
    <property type="match status" value="1"/>
</dbReference>
<dbReference type="SMART" id="SM00304">
    <property type="entry name" value="HAMP"/>
    <property type="match status" value="1"/>
</dbReference>
<evidence type="ECO:0000256" key="3">
    <source>
        <dbReference type="ARBA" id="ARBA00012438"/>
    </source>
</evidence>
<keyword evidence="15" id="KW-1185">Reference proteome</keyword>
<reference evidence="14 15" key="1">
    <citation type="journal article" date="2014" name="Nature">
        <title>An environmental bacterial taxon with a large and distinct metabolic repertoire.</title>
        <authorList>
            <person name="Wilson M.C."/>
            <person name="Mori T."/>
            <person name="Ruckert C."/>
            <person name="Uria A.R."/>
            <person name="Helf M.J."/>
            <person name="Takada K."/>
            <person name="Gernert C."/>
            <person name="Steffens U.A."/>
            <person name="Heycke N."/>
            <person name="Schmitt S."/>
            <person name="Rinke C."/>
            <person name="Helfrich E.J."/>
            <person name="Brachmann A.O."/>
            <person name="Gurgui C."/>
            <person name="Wakimoto T."/>
            <person name="Kracht M."/>
            <person name="Crusemann M."/>
            <person name="Hentschel U."/>
            <person name="Abe I."/>
            <person name="Matsunaga S."/>
            <person name="Kalinowski J."/>
            <person name="Takeyama H."/>
            <person name="Piel J."/>
        </authorList>
    </citation>
    <scope>NUCLEOTIDE SEQUENCE [LARGE SCALE GENOMIC DNA]</scope>
    <source>
        <strain evidence="15">TSY1</strain>
    </source>
</reference>
<keyword evidence="8" id="KW-0418">Kinase</keyword>
<dbReference type="Pfam" id="PF02518">
    <property type="entry name" value="HATPase_c"/>
    <property type="match status" value="1"/>
</dbReference>
<dbReference type="PRINTS" id="PR00344">
    <property type="entry name" value="BCTRLSENSOR"/>
</dbReference>
<evidence type="ECO:0000256" key="6">
    <source>
        <dbReference type="ARBA" id="ARBA00022679"/>
    </source>
</evidence>
<evidence type="ECO:0000256" key="7">
    <source>
        <dbReference type="ARBA" id="ARBA00022692"/>
    </source>
</evidence>
<feature type="transmembrane region" description="Helical" evidence="11">
    <location>
        <begin position="15"/>
        <end position="36"/>
    </location>
</feature>
<keyword evidence="5" id="KW-0597">Phosphoprotein</keyword>
<evidence type="ECO:0000313" key="15">
    <source>
        <dbReference type="Proteomes" id="UP000019141"/>
    </source>
</evidence>
<dbReference type="SUPFAM" id="SSF103190">
    <property type="entry name" value="Sensory domain-like"/>
    <property type="match status" value="1"/>
</dbReference>
<dbReference type="CDD" id="cd06225">
    <property type="entry name" value="HAMP"/>
    <property type="match status" value="1"/>
</dbReference>
<dbReference type="InterPro" id="IPR004358">
    <property type="entry name" value="Sig_transdc_His_kin-like_C"/>
</dbReference>
<dbReference type="InterPro" id="IPR036890">
    <property type="entry name" value="HATPase_C_sf"/>
</dbReference>
<dbReference type="PROSITE" id="PS50885">
    <property type="entry name" value="HAMP"/>
    <property type="match status" value="1"/>
</dbReference>
<evidence type="ECO:0000313" key="14">
    <source>
        <dbReference type="EMBL" id="ETW93150.1"/>
    </source>
</evidence>
<dbReference type="InterPro" id="IPR029016">
    <property type="entry name" value="GAF-like_dom_sf"/>
</dbReference>
<dbReference type="SMART" id="SM00387">
    <property type="entry name" value="HATPase_c"/>
    <property type="match status" value="1"/>
</dbReference>
<evidence type="ECO:0000256" key="11">
    <source>
        <dbReference type="SAM" id="Phobius"/>
    </source>
</evidence>
<keyword evidence="4" id="KW-1003">Cell membrane</keyword>
<dbReference type="Gene3D" id="3.30.450.20">
    <property type="entry name" value="PAS domain"/>
    <property type="match status" value="1"/>
</dbReference>
<dbReference type="PANTHER" id="PTHR42878:SF15">
    <property type="entry name" value="BACTERIOPHYTOCHROME"/>
    <property type="match status" value="1"/>
</dbReference>
<dbReference type="Gene3D" id="3.30.565.10">
    <property type="entry name" value="Histidine kinase-like ATPase, C-terminal domain"/>
    <property type="match status" value="1"/>
</dbReference>
<dbReference type="SMART" id="SM00065">
    <property type="entry name" value="GAF"/>
    <property type="match status" value="1"/>
</dbReference>
<dbReference type="GO" id="GO:0000155">
    <property type="term" value="F:phosphorelay sensor kinase activity"/>
    <property type="evidence" value="ECO:0007669"/>
    <property type="project" value="InterPro"/>
</dbReference>
<name>W4L631_ENTF1</name>
<dbReference type="EMBL" id="AZHW01001295">
    <property type="protein sequence ID" value="ETW93150.1"/>
    <property type="molecule type" value="Genomic_DNA"/>
</dbReference>
<dbReference type="Pfam" id="PF00512">
    <property type="entry name" value="HisKA"/>
    <property type="match status" value="1"/>
</dbReference>
<dbReference type="EC" id="2.7.13.3" evidence="3"/>
<dbReference type="Gene3D" id="1.10.287.130">
    <property type="match status" value="1"/>
</dbReference>
<dbReference type="SMART" id="SM00388">
    <property type="entry name" value="HisKA"/>
    <property type="match status" value="1"/>
</dbReference>
<feature type="domain" description="Histidine kinase" evidence="12">
    <location>
        <begin position="636"/>
        <end position="846"/>
    </location>
</feature>
<dbReference type="Gene3D" id="6.10.340.10">
    <property type="match status" value="1"/>
</dbReference>
<dbReference type="CDD" id="cd12914">
    <property type="entry name" value="PDC1_DGC_like"/>
    <property type="match status" value="1"/>
</dbReference>
<dbReference type="Pfam" id="PF01590">
    <property type="entry name" value="GAF"/>
    <property type="match status" value="1"/>
</dbReference>
<dbReference type="Pfam" id="PF00672">
    <property type="entry name" value="HAMP"/>
    <property type="match status" value="1"/>
</dbReference>
<proteinExistence type="predicted"/>
<evidence type="ECO:0000256" key="5">
    <source>
        <dbReference type="ARBA" id="ARBA00022553"/>
    </source>
</evidence>
<feature type="transmembrane region" description="Helical" evidence="11">
    <location>
        <begin position="332"/>
        <end position="354"/>
    </location>
</feature>
<dbReference type="InterPro" id="IPR003018">
    <property type="entry name" value="GAF"/>
</dbReference>
<evidence type="ECO:0000256" key="2">
    <source>
        <dbReference type="ARBA" id="ARBA00004651"/>
    </source>
</evidence>
<dbReference type="InterPro" id="IPR036097">
    <property type="entry name" value="HisK_dim/P_sf"/>
</dbReference>
<keyword evidence="6" id="KW-0808">Transferase</keyword>
<dbReference type="FunFam" id="3.30.565.10:FF:000006">
    <property type="entry name" value="Sensor histidine kinase WalK"/>
    <property type="match status" value="1"/>
</dbReference>
<dbReference type="AlphaFoldDB" id="W4L631"/>
<dbReference type="Proteomes" id="UP000019141">
    <property type="component" value="Unassembled WGS sequence"/>
</dbReference>
<evidence type="ECO:0000259" key="12">
    <source>
        <dbReference type="PROSITE" id="PS50109"/>
    </source>
</evidence>
<dbReference type="Pfam" id="PF02743">
    <property type="entry name" value="dCache_1"/>
    <property type="match status" value="1"/>
</dbReference>
<dbReference type="InterPro" id="IPR050351">
    <property type="entry name" value="BphY/WalK/GraS-like"/>
</dbReference>
<dbReference type="InterPro" id="IPR005467">
    <property type="entry name" value="His_kinase_dom"/>
</dbReference>
<evidence type="ECO:0000256" key="9">
    <source>
        <dbReference type="ARBA" id="ARBA00022989"/>
    </source>
</evidence>
<comment type="catalytic activity">
    <reaction evidence="1">
        <text>ATP + protein L-histidine = ADP + protein N-phospho-L-histidine.</text>
        <dbReference type="EC" id="2.7.13.3"/>
    </reaction>
</comment>
<protein>
    <recommendedName>
        <fullName evidence="3">histidine kinase</fullName>
        <ecNumber evidence="3">2.7.13.3</ecNumber>
    </recommendedName>
</protein>
<organism evidence="14 15">
    <name type="scientific">Entotheonella factor</name>
    <dbReference type="NCBI Taxonomy" id="1429438"/>
    <lineage>
        <taxon>Bacteria</taxon>
        <taxon>Pseudomonadati</taxon>
        <taxon>Nitrospinota/Tectimicrobiota group</taxon>
        <taxon>Candidatus Tectimicrobiota</taxon>
        <taxon>Candidatus Entotheonellia</taxon>
        <taxon>Candidatus Entotheonellales</taxon>
        <taxon>Candidatus Entotheonellaceae</taxon>
        <taxon>Candidatus Entotheonella</taxon>
    </lineage>
</organism>
<evidence type="ECO:0000256" key="10">
    <source>
        <dbReference type="ARBA" id="ARBA00023136"/>
    </source>
</evidence>
<dbReference type="HOGENOM" id="CLU_000445_114_71_7"/>
<dbReference type="SUPFAM" id="SSF47384">
    <property type="entry name" value="Homodimeric domain of signal transducing histidine kinase"/>
    <property type="match status" value="1"/>
</dbReference>
<dbReference type="CDD" id="cd00082">
    <property type="entry name" value="HisKA"/>
    <property type="match status" value="1"/>
</dbReference>
<comment type="caution">
    <text evidence="14">The sequence shown here is derived from an EMBL/GenBank/DDBJ whole genome shotgun (WGS) entry which is preliminary data.</text>
</comment>
<dbReference type="InterPro" id="IPR003594">
    <property type="entry name" value="HATPase_dom"/>
</dbReference>
<dbReference type="InterPro" id="IPR033479">
    <property type="entry name" value="dCache_1"/>
</dbReference>